<dbReference type="Pfam" id="PF22622">
    <property type="entry name" value="MFE-2_hydrat-2_N"/>
    <property type="match status" value="1"/>
</dbReference>
<evidence type="ECO:0000256" key="2">
    <source>
        <dbReference type="SAM" id="MobiDB-lite"/>
    </source>
</evidence>
<dbReference type="RefSeq" id="WP_344413943.1">
    <property type="nucleotide sequence ID" value="NZ_BAAANN010000003.1"/>
</dbReference>
<evidence type="ECO:0000259" key="3">
    <source>
        <dbReference type="Pfam" id="PF01575"/>
    </source>
</evidence>
<gene>
    <name evidence="5" type="ORF">GCM10009754_10250</name>
</gene>
<evidence type="ECO:0000313" key="6">
    <source>
        <dbReference type="Proteomes" id="UP001501116"/>
    </source>
</evidence>
<dbReference type="InterPro" id="IPR054357">
    <property type="entry name" value="MFE-2_N"/>
</dbReference>
<dbReference type="Gene3D" id="3.10.129.10">
    <property type="entry name" value="Hotdog Thioesterase"/>
    <property type="match status" value="2"/>
</dbReference>
<feature type="domain" description="Peroxisomal multifunctional enzyme type 2-like N-terminal" evidence="4">
    <location>
        <begin position="18"/>
        <end position="147"/>
    </location>
</feature>
<dbReference type="PANTHER" id="PTHR13078">
    <property type="entry name" value="PEROXISOMAL MULTIFUNCTIONAL ENZYME TYPE 2-RELATED"/>
    <property type="match status" value="1"/>
</dbReference>
<evidence type="ECO:0000256" key="1">
    <source>
        <dbReference type="ARBA" id="ARBA00005254"/>
    </source>
</evidence>
<dbReference type="CDD" id="cd03448">
    <property type="entry name" value="HDE_HSD"/>
    <property type="match status" value="1"/>
</dbReference>
<keyword evidence="6" id="KW-1185">Reference proteome</keyword>
<dbReference type="Pfam" id="PF01575">
    <property type="entry name" value="MaoC_dehydratas"/>
    <property type="match status" value="1"/>
</dbReference>
<evidence type="ECO:0000313" key="5">
    <source>
        <dbReference type="EMBL" id="GAA1944496.1"/>
    </source>
</evidence>
<evidence type="ECO:0000259" key="4">
    <source>
        <dbReference type="Pfam" id="PF22622"/>
    </source>
</evidence>
<feature type="compositionally biased region" description="Basic and acidic residues" evidence="2">
    <location>
        <begin position="156"/>
        <end position="169"/>
    </location>
</feature>
<reference evidence="5 6" key="1">
    <citation type="journal article" date="2019" name="Int. J. Syst. Evol. Microbiol.">
        <title>The Global Catalogue of Microorganisms (GCM) 10K type strain sequencing project: providing services to taxonomists for standard genome sequencing and annotation.</title>
        <authorList>
            <consortium name="The Broad Institute Genomics Platform"/>
            <consortium name="The Broad Institute Genome Sequencing Center for Infectious Disease"/>
            <person name="Wu L."/>
            <person name="Ma J."/>
        </authorList>
    </citation>
    <scope>NUCLEOTIDE SEQUENCE [LARGE SCALE GENOMIC DNA]</scope>
    <source>
        <strain evidence="5 6">JCM 14545</strain>
    </source>
</reference>
<dbReference type="InterPro" id="IPR029069">
    <property type="entry name" value="HotDog_dom_sf"/>
</dbReference>
<dbReference type="PANTHER" id="PTHR13078:SF59">
    <property type="entry name" value="ENOYL-COA HYDRATASE CHSH3"/>
    <property type="match status" value="1"/>
</dbReference>
<accession>A0ABN2Q5L4</accession>
<feature type="domain" description="MaoC-like" evidence="3">
    <location>
        <begin position="161"/>
        <end position="267"/>
    </location>
</feature>
<name>A0ABN2Q5L4_9PSEU</name>
<feature type="region of interest" description="Disordered" evidence="2">
    <location>
        <begin position="146"/>
        <end position="170"/>
    </location>
</feature>
<dbReference type="EMBL" id="BAAANN010000003">
    <property type="protein sequence ID" value="GAA1944496.1"/>
    <property type="molecule type" value="Genomic_DNA"/>
</dbReference>
<dbReference type="Proteomes" id="UP001501116">
    <property type="component" value="Unassembled WGS sequence"/>
</dbReference>
<organism evidence="5 6">
    <name type="scientific">Amycolatopsis minnesotensis</name>
    <dbReference type="NCBI Taxonomy" id="337894"/>
    <lineage>
        <taxon>Bacteria</taxon>
        <taxon>Bacillati</taxon>
        <taxon>Actinomycetota</taxon>
        <taxon>Actinomycetes</taxon>
        <taxon>Pseudonocardiales</taxon>
        <taxon>Pseudonocardiaceae</taxon>
        <taxon>Amycolatopsis</taxon>
    </lineage>
</organism>
<sequence>MPIDPSVAIGADLGEVTFSWTASDVLLYHLALGAGADPLAEPELRYAYERDLQVLPTFATVAANLRVFEPPAVSFPGVEVDLAKVLHGKQEVIAHRPLPVEGKAVARSRIADVFDKGKAAVIVQETEVSDTEGTPLWTARSTIFARGEGGFGGERGPSDRQEPPSREPDIVVDTPTLPQQALLYRLCGDRNPLHADPEFASAAGFDAPILHGLCTYGMVAKTVVGAVLGGNTALAGRFAAKFAGVVFPGETLRTRIWRDGDTVTSMTTCPARDDAPVLTDAVLTIAQP</sequence>
<dbReference type="InterPro" id="IPR002539">
    <property type="entry name" value="MaoC-like_dom"/>
</dbReference>
<comment type="similarity">
    <text evidence="1">Belongs to the enoyl-CoA hydratase/isomerase family.</text>
</comment>
<comment type="caution">
    <text evidence="5">The sequence shown here is derived from an EMBL/GenBank/DDBJ whole genome shotgun (WGS) entry which is preliminary data.</text>
</comment>
<protein>
    <submittedName>
        <fullName evidence="5">MaoC/PaaZ C-terminal domain-containing protein</fullName>
    </submittedName>
</protein>
<proteinExistence type="inferred from homology"/>
<dbReference type="SUPFAM" id="SSF54637">
    <property type="entry name" value="Thioesterase/thiol ester dehydrase-isomerase"/>
    <property type="match status" value="2"/>
</dbReference>